<keyword evidence="1" id="KW-0863">Zinc-finger</keyword>
<feature type="domain" description="RING-type" evidence="2">
    <location>
        <begin position="118"/>
        <end position="160"/>
    </location>
</feature>
<keyword evidence="1" id="KW-0479">Metal-binding</keyword>
<dbReference type="STRING" id="246404.A0A507EY76"/>
<dbReference type="EMBL" id="QEAP01000338">
    <property type="protein sequence ID" value="TPX68822.1"/>
    <property type="molecule type" value="Genomic_DNA"/>
</dbReference>
<dbReference type="PROSITE" id="PS50096">
    <property type="entry name" value="IQ"/>
    <property type="match status" value="1"/>
</dbReference>
<dbReference type="Pfam" id="PF00612">
    <property type="entry name" value="IQ"/>
    <property type="match status" value="1"/>
</dbReference>
<dbReference type="PANTHER" id="PTHR14991:SF0">
    <property type="entry name" value="RING FINGER PROTEIN 32"/>
    <property type="match status" value="1"/>
</dbReference>
<dbReference type="SUPFAM" id="SSF57850">
    <property type="entry name" value="RING/U-box"/>
    <property type="match status" value="2"/>
</dbReference>
<name>A0A507EY76_9FUNG</name>
<gene>
    <name evidence="3" type="ORF">CcCBS67573_g07035</name>
</gene>
<dbReference type="AlphaFoldDB" id="A0A507EY76"/>
<dbReference type="PROSITE" id="PS50089">
    <property type="entry name" value="ZF_RING_2"/>
    <property type="match status" value="2"/>
</dbReference>
<reference evidence="3 4" key="1">
    <citation type="journal article" date="2019" name="Sci. Rep.">
        <title>Comparative genomics of chytrid fungi reveal insights into the obligate biotrophic and pathogenic lifestyle of Synchytrium endobioticum.</title>
        <authorList>
            <person name="van de Vossenberg B.T.L.H."/>
            <person name="Warris S."/>
            <person name="Nguyen H.D.T."/>
            <person name="van Gent-Pelzer M.P.E."/>
            <person name="Joly D.L."/>
            <person name="van de Geest H.C."/>
            <person name="Bonants P.J.M."/>
            <person name="Smith D.S."/>
            <person name="Levesque C.A."/>
            <person name="van der Lee T.A.J."/>
        </authorList>
    </citation>
    <scope>NUCLEOTIDE SEQUENCE [LARGE SCALE GENOMIC DNA]</scope>
    <source>
        <strain evidence="3 4">CBS 675.73</strain>
    </source>
</reference>
<evidence type="ECO:0000256" key="1">
    <source>
        <dbReference type="PROSITE-ProRule" id="PRU00175"/>
    </source>
</evidence>
<dbReference type="InterPro" id="IPR000048">
    <property type="entry name" value="IQ_motif_EF-hand-BS"/>
</dbReference>
<evidence type="ECO:0000259" key="2">
    <source>
        <dbReference type="PROSITE" id="PS50089"/>
    </source>
</evidence>
<dbReference type="Gene3D" id="3.30.40.10">
    <property type="entry name" value="Zinc/RING finger domain, C3HC4 (zinc finger)"/>
    <property type="match status" value="2"/>
</dbReference>
<keyword evidence="4" id="KW-1185">Reference proteome</keyword>
<protein>
    <recommendedName>
        <fullName evidence="2">RING-type domain-containing protein</fullName>
    </recommendedName>
</protein>
<dbReference type="InterPro" id="IPR013083">
    <property type="entry name" value="Znf_RING/FYVE/PHD"/>
</dbReference>
<sequence>MTDSKGKVSVWAAALQDHYFHRDAGVPKSVAKQREKWDRENKRRQQLLNVRLPKINAPKKAASIPIMLEPDVVLDKVSLAQKMGILESPPKRLNPSEWSEIKERAKKSHAMYSNGVECAICCEPFAAQSQVVLSCGHSFHRNCIHAYERHTRSKRCPLCRTHNYETLVTSDAKLAYYNDAATTIQSVWRMWRCRRVYLQYRRDQVPKHPLLRKQFHLDKLHKLNQTLDLQMRRDKRDMDALFKEMDLSIKMNQDAFDKFTKWYPEEDDWDDVLDQLYKRNANPLDESCSICLSILSENRCQDGVKNARQQRKIALLSCGHVLHDLCISSFEKYSGVAKPVCPICRCQYRRSLFPA</sequence>
<dbReference type="InterPro" id="IPR042862">
    <property type="entry name" value="RNF32"/>
</dbReference>
<dbReference type="Proteomes" id="UP000320333">
    <property type="component" value="Unassembled WGS sequence"/>
</dbReference>
<keyword evidence="1" id="KW-0862">Zinc</keyword>
<accession>A0A507EY76</accession>
<dbReference type="Pfam" id="PF13639">
    <property type="entry name" value="zf-RING_2"/>
    <property type="match status" value="1"/>
</dbReference>
<evidence type="ECO:0000313" key="3">
    <source>
        <dbReference type="EMBL" id="TPX68822.1"/>
    </source>
</evidence>
<feature type="domain" description="RING-type" evidence="2">
    <location>
        <begin position="288"/>
        <end position="345"/>
    </location>
</feature>
<dbReference type="GO" id="GO:0008270">
    <property type="term" value="F:zinc ion binding"/>
    <property type="evidence" value="ECO:0007669"/>
    <property type="project" value="UniProtKB-KW"/>
</dbReference>
<dbReference type="Gene3D" id="1.20.5.190">
    <property type="match status" value="1"/>
</dbReference>
<dbReference type="PANTHER" id="PTHR14991">
    <property type="entry name" value="RING FINGER PROTEIN 32"/>
    <property type="match status" value="1"/>
</dbReference>
<comment type="caution">
    <text evidence="3">The sequence shown here is derived from an EMBL/GenBank/DDBJ whole genome shotgun (WGS) entry which is preliminary data.</text>
</comment>
<organism evidence="3 4">
    <name type="scientific">Chytriomyces confervae</name>
    <dbReference type="NCBI Taxonomy" id="246404"/>
    <lineage>
        <taxon>Eukaryota</taxon>
        <taxon>Fungi</taxon>
        <taxon>Fungi incertae sedis</taxon>
        <taxon>Chytridiomycota</taxon>
        <taxon>Chytridiomycota incertae sedis</taxon>
        <taxon>Chytridiomycetes</taxon>
        <taxon>Chytridiales</taxon>
        <taxon>Chytriomycetaceae</taxon>
        <taxon>Chytriomyces</taxon>
    </lineage>
</organism>
<dbReference type="InterPro" id="IPR001841">
    <property type="entry name" value="Znf_RING"/>
</dbReference>
<dbReference type="OrthoDB" id="8062037at2759"/>
<evidence type="ECO:0000313" key="4">
    <source>
        <dbReference type="Proteomes" id="UP000320333"/>
    </source>
</evidence>
<dbReference type="SMART" id="SM00184">
    <property type="entry name" value="RING"/>
    <property type="match status" value="2"/>
</dbReference>
<proteinExistence type="predicted"/>